<proteinExistence type="predicted"/>
<feature type="region of interest" description="Disordered" evidence="1">
    <location>
        <begin position="1"/>
        <end position="37"/>
    </location>
</feature>
<protein>
    <submittedName>
        <fullName evidence="2">Uncharacterized protein</fullName>
    </submittedName>
</protein>
<feature type="region of interest" description="Disordered" evidence="1">
    <location>
        <begin position="402"/>
        <end position="432"/>
    </location>
</feature>
<feature type="region of interest" description="Disordered" evidence="1">
    <location>
        <begin position="802"/>
        <end position="1015"/>
    </location>
</feature>
<feature type="compositionally biased region" description="Low complexity" evidence="1">
    <location>
        <begin position="965"/>
        <end position="977"/>
    </location>
</feature>
<organism evidence="2 3">
    <name type="scientific">Peronospora matthiolae</name>
    <dbReference type="NCBI Taxonomy" id="2874970"/>
    <lineage>
        <taxon>Eukaryota</taxon>
        <taxon>Sar</taxon>
        <taxon>Stramenopiles</taxon>
        <taxon>Oomycota</taxon>
        <taxon>Peronosporomycetes</taxon>
        <taxon>Peronosporales</taxon>
        <taxon>Peronosporaceae</taxon>
        <taxon>Peronospora</taxon>
    </lineage>
</organism>
<evidence type="ECO:0000256" key="1">
    <source>
        <dbReference type="SAM" id="MobiDB-lite"/>
    </source>
</evidence>
<evidence type="ECO:0000313" key="2">
    <source>
        <dbReference type="EMBL" id="CAK7943701.1"/>
    </source>
</evidence>
<feature type="region of interest" description="Disordered" evidence="1">
    <location>
        <begin position="454"/>
        <end position="523"/>
    </location>
</feature>
<name>A0AAV1V9R6_9STRA</name>
<dbReference type="AlphaFoldDB" id="A0AAV1V9R6"/>
<feature type="compositionally biased region" description="Basic residues" evidence="1">
    <location>
        <begin position="936"/>
        <end position="945"/>
    </location>
</feature>
<feature type="compositionally biased region" description="Basic and acidic residues" evidence="1">
    <location>
        <begin position="614"/>
        <end position="624"/>
    </location>
</feature>
<comment type="caution">
    <text evidence="2">The sequence shown here is derived from an EMBL/GenBank/DDBJ whole genome shotgun (WGS) entry which is preliminary data.</text>
</comment>
<gene>
    <name evidence="2" type="ORF">PM001_LOCUS28851</name>
</gene>
<accession>A0AAV1V9R6</accession>
<sequence>MNGDGDGRGRRALRPPLPRRPSGFNRPPKQREREAPDVDWEHSLHHFAAVVRHDLQELCARFLHENVVTFAAWKRLWRDARMSAAFLVEFWESTPTTVHKTILQQTLDETVSCIDEHDGEFESEADVAALIGRVFAMYCAYSVQPGSPKHKIDADPQDWTTMLTIDCVMSGVGAKLFPAGAREVRAMMHQLVAQENAFLRCLQGFGPRVRMKERTARTLMDASRDLSLNDDDTATAKDALVDRSRVEQLKTLDGRYQDLLSRTRSGPSVSNANAGLDARQAKVVVLASRLAKPLSQETGHDSQELTRALASYIEYKANQEARRRDRVVRAAAARDLKSTTGALTLKDDHSVISDSSDHGSVMPTASRAMAVSVTSSRRGSYRRHHSVDDSEAALAELESELHENISSDQVGASRTQPPRKLKRGRDGKSLSTFSEISEADSDALADLEHELEQSFGIGSSQTQTCKAPGKTVTRTNRKHDRKRPSTGIVSRKSTPAALPKVNPARTMNTRLSTKRPRSDSVASSLSIADSWTVSSIADGDGLAALQAELDATPTFPGRQQSTSISCRLTDQAPSFKVRNSTVHDPAAKAKVKQVALQTAVRASGRSKSSVQPEKCGEPSAEQRVKGKPRALSVLSDRSESKGQVQAEIGLTAELITSARTSVAAEPRRSTRLIAMASDTGSDAIDELERELNASALALNAVAPSSSPASVKPAPRKRGTILSKRAAERTCTRSSAKKLQRHEVATSFDGDQPSSAQTSTDSKGTQRVSSIVRQGSSRISSVMSDTESDGLADLMAELDTIATARTSASRPRRKRGAPANRVNTRSTARKKSPASSDDGASRSGTVRSVVSSPVVTLPDPVSPLRRSARLSSVAASETESDDVEGSISDAASTLRRSARLSSLAASDTESGGVEELMAELARGPAVNHAATTEKPKARVRATRKQSSRVQGVKPKQSRAKKEPKAVRAPRVARQAASRKLVAPLSAREPPAAPRNVPSSRRSTRSSSVAFDSGSDDLAELETELQAAYSQR</sequence>
<reference evidence="2" key="1">
    <citation type="submission" date="2024-01" db="EMBL/GenBank/DDBJ databases">
        <authorList>
            <person name="Webb A."/>
        </authorList>
    </citation>
    <scope>NUCLEOTIDE SEQUENCE</scope>
    <source>
        <strain evidence="2">Pm1</strain>
    </source>
</reference>
<feature type="compositionally biased region" description="Low complexity" evidence="1">
    <location>
        <begin position="997"/>
        <end position="1006"/>
    </location>
</feature>
<feature type="compositionally biased region" description="Polar residues" evidence="1">
    <location>
        <begin position="456"/>
        <end position="465"/>
    </location>
</feature>
<feature type="region of interest" description="Disordered" evidence="1">
    <location>
        <begin position="701"/>
        <end position="786"/>
    </location>
</feature>
<feature type="region of interest" description="Disordered" evidence="1">
    <location>
        <begin position="601"/>
        <end position="638"/>
    </location>
</feature>
<feature type="compositionally biased region" description="Polar residues" evidence="1">
    <location>
        <begin position="406"/>
        <end position="416"/>
    </location>
</feature>
<evidence type="ECO:0000313" key="3">
    <source>
        <dbReference type="Proteomes" id="UP001162060"/>
    </source>
</evidence>
<feature type="compositionally biased region" description="Low complexity" evidence="1">
    <location>
        <begin position="887"/>
        <end position="907"/>
    </location>
</feature>
<dbReference type="Pfam" id="PF09808">
    <property type="entry name" value="SNAPC1"/>
    <property type="match status" value="1"/>
</dbReference>
<feature type="compositionally biased region" description="Polar residues" evidence="1">
    <location>
        <begin position="751"/>
        <end position="784"/>
    </location>
</feature>
<dbReference type="Proteomes" id="UP001162060">
    <property type="component" value="Unassembled WGS sequence"/>
</dbReference>
<feature type="compositionally biased region" description="Low complexity" evidence="1">
    <location>
        <begin position="701"/>
        <end position="712"/>
    </location>
</feature>
<feature type="compositionally biased region" description="Basic residues" evidence="1">
    <location>
        <begin position="475"/>
        <end position="484"/>
    </location>
</feature>
<dbReference type="InterPro" id="IPR019188">
    <property type="entry name" value="SNAPC1"/>
</dbReference>
<dbReference type="EMBL" id="CAKLBY020000303">
    <property type="protein sequence ID" value="CAK7943701.1"/>
    <property type="molecule type" value="Genomic_DNA"/>
</dbReference>
<feature type="compositionally biased region" description="Low complexity" evidence="1">
    <location>
        <begin position="840"/>
        <end position="875"/>
    </location>
</feature>